<accession>A0ABP0FVA8</accession>
<reference evidence="5 6" key="1">
    <citation type="submission" date="2024-02" db="EMBL/GenBank/DDBJ databases">
        <authorList>
            <person name="Daric V."/>
            <person name="Darras S."/>
        </authorList>
    </citation>
    <scope>NUCLEOTIDE SEQUENCE [LARGE SCALE GENOMIC DNA]</scope>
</reference>
<comment type="caution">
    <text evidence="5">The sequence shown here is derived from an EMBL/GenBank/DDBJ whole genome shotgun (WGS) entry which is preliminary data.</text>
</comment>
<evidence type="ECO:0000256" key="1">
    <source>
        <dbReference type="ARBA" id="ARBA00004141"/>
    </source>
</evidence>
<keyword evidence="3" id="KW-0472">Membrane</keyword>
<proteinExistence type="inferred from homology"/>
<dbReference type="InterPro" id="IPR004156">
    <property type="entry name" value="OATP"/>
</dbReference>
<feature type="transmembrane region" description="Helical" evidence="3">
    <location>
        <begin position="126"/>
        <end position="147"/>
    </location>
</feature>
<organism evidence="5 6">
    <name type="scientific">Clavelina lepadiformis</name>
    <name type="common">Light-bulb sea squirt</name>
    <name type="synonym">Ascidia lepadiformis</name>
    <dbReference type="NCBI Taxonomy" id="159417"/>
    <lineage>
        <taxon>Eukaryota</taxon>
        <taxon>Metazoa</taxon>
        <taxon>Chordata</taxon>
        <taxon>Tunicata</taxon>
        <taxon>Ascidiacea</taxon>
        <taxon>Aplousobranchia</taxon>
        <taxon>Clavelinidae</taxon>
        <taxon>Clavelina</taxon>
    </lineage>
</organism>
<feature type="domain" description="Major facilitator superfamily (MFS) profile" evidence="4">
    <location>
        <begin position="57"/>
        <end position="618"/>
    </location>
</feature>
<evidence type="ECO:0000256" key="3">
    <source>
        <dbReference type="RuleBase" id="RU362056"/>
    </source>
</evidence>
<keyword evidence="3" id="KW-0406">Ion transport</keyword>
<feature type="transmembrane region" description="Helical" evidence="3">
    <location>
        <begin position="454"/>
        <end position="473"/>
    </location>
</feature>
<dbReference type="InterPro" id="IPR020846">
    <property type="entry name" value="MFS_dom"/>
</dbReference>
<feature type="transmembrane region" description="Helical" evidence="3">
    <location>
        <begin position="540"/>
        <end position="564"/>
    </location>
</feature>
<evidence type="ECO:0000313" key="6">
    <source>
        <dbReference type="Proteomes" id="UP001642483"/>
    </source>
</evidence>
<comment type="similarity">
    <text evidence="3">Belongs to the organo anion transporter (TC 2.A.60) family.</text>
</comment>
<dbReference type="PANTHER" id="PTHR11388:SF157">
    <property type="entry name" value="SOLUTE CARRIER ORGANIC ANION TRANSPORTER FAMILY MEMBER 2A1-LIKE"/>
    <property type="match status" value="1"/>
</dbReference>
<keyword evidence="2" id="KW-1015">Disulfide bond</keyword>
<feature type="transmembrane region" description="Helical" evidence="3">
    <location>
        <begin position="182"/>
        <end position="207"/>
    </location>
</feature>
<feature type="transmembrane region" description="Helical" evidence="3">
    <location>
        <begin position="593"/>
        <end position="615"/>
    </location>
</feature>
<dbReference type="Gene3D" id="1.20.1250.20">
    <property type="entry name" value="MFS general substrate transporter like domains"/>
    <property type="match status" value="1"/>
</dbReference>
<dbReference type="EMBL" id="CAWYQH010000097">
    <property type="protein sequence ID" value="CAK8683263.1"/>
    <property type="molecule type" value="Genomic_DNA"/>
</dbReference>
<feature type="transmembrane region" description="Helical" evidence="3">
    <location>
        <begin position="270"/>
        <end position="292"/>
    </location>
</feature>
<protein>
    <recommendedName>
        <fullName evidence="3">Solute carrier organic anion transporter family member</fullName>
    </recommendedName>
</protein>
<feature type="transmembrane region" description="Helical" evidence="3">
    <location>
        <begin position="95"/>
        <end position="114"/>
    </location>
</feature>
<comment type="subcellular location">
    <subcellularLocation>
        <location evidence="3">Cell membrane</location>
        <topology evidence="3">Multi-pass membrane protein</topology>
    </subcellularLocation>
    <subcellularLocation>
        <location evidence="1">Membrane</location>
        <topology evidence="1">Multi-pass membrane protein</topology>
    </subcellularLocation>
</comment>
<dbReference type="InterPro" id="IPR036259">
    <property type="entry name" value="MFS_trans_sf"/>
</dbReference>
<name>A0ABP0FVA8_CLALP</name>
<evidence type="ECO:0000313" key="5">
    <source>
        <dbReference type="EMBL" id="CAK8683263.1"/>
    </source>
</evidence>
<keyword evidence="3" id="KW-1133">Transmembrane helix</keyword>
<dbReference type="PROSITE" id="PS50850">
    <property type="entry name" value="MFS"/>
    <property type="match status" value="1"/>
</dbReference>
<feature type="transmembrane region" description="Helical" evidence="3">
    <location>
        <begin position="382"/>
        <end position="403"/>
    </location>
</feature>
<feature type="transmembrane region" description="Helical" evidence="3">
    <location>
        <begin position="503"/>
        <end position="528"/>
    </location>
</feature>
<keyword evidence="3" id="KW-0813">Transport</keyword>
<feature type="transmembrane region" description="Helical" evidence="3">
    <location>
        <begin position="219"/>
        <end position="239"/>
    </location>
</feature>
<evidence type="ECO:0000259" key="4">
    <source>
        <dbReference type="PROSITE" id="PS50850"/>
    </source>
</evidence>
<dbReference type="NCBIfam" id="TIGR00805">
    <property type="entry name" value="oat"/>
    <property type="match status" value="1"/>
</dbReference>
<evidence type="ECO:0000256" key="2">
    <source>
        <dbReference type="ARBA" id="ARBA00023157"/>
    </source>
</evidence>
<keyword evidence="3" id="KW-0812">Transmembrane</keyword>
<dbReference type="Pfam" id="PF03137">
    <property type="entry name" value="OATP"/>
    <property type="match status" value="2"/>
</dbReference>
<feature type="transmembrane region" description="Helical" evidence="3">
    <location>
        <begin position="55"/>
        <end position="75"/>
    </location>
</feature>
<keyword evidence="6" id="KW-1185">Reference proteome</keyword>
<dbReference type="Proteomes" id="UP001642483">
    <property type="component" value="Unassembled WGS sequence"/>
</dbReference>
<dbReference type="PANTHER" id="PTHR11388">
    <property type="entry name" value="ORGANIC ANION TRANSPORTER"/>
    <property type="match status" value="1"/>
</dbReference>
<gene>
    <name evidence="5" type="ORF">CVLEPA_LOCUS14352</name>
</gene>
<sequence>MMSTIRNVCERNGSVASAQFSGETSHTSKDSTCKRNLPKSTSNVVKLENGKLKIFSIRAFVGLAGLVMCAQSALAIYSKSVLTSIEKRFEISSSLAGFIVGSFNIGNLLFVVLVSKFSSRGDRPRIMAIGSLLIALGGFVNFTPHLVTQPYQPLSKNESQIANCEENVISNSHNVSSGNSNLYIVLILGEILQGIGATVHIPLSSSYIDDYASKENSPLYLGISFVLQNIGPGFGYLMGSWTSSFYVDFDRVPKEKIPITSDDKDAWIGAWWLGYIIISAWVVVAALPLFFFPKAMTTKRNSAVDTNIEPEAEGNALINIDSNAHECANSHDNEIINRGINSSTVRNTSDEGTEFADVDSNNDIGFCADFWLTVKRLLTNPIYMTIVFAYSGLMFVVGALTAFMPKFIEVVYRKSSGSANLTFGLAVPPTMCLGLLSGGIIVKRFMWARPGIIKFVLVSGATSLIPIFCAYFITCTGSNQDCLNATDSVTSRPCETEDCDVSAILFVLLMSLGGLIAAKMVTPIYTVVLRSVNPQDKCTAIGVMFLIIRVLGLVPAPIISGAIIDDTCLMWNKDCGQSKNCIKYDIDQFRFNYLTLIVLGIIACLFFTCLSYLLVRRKEKHANPDPVTKAVTLCLRRYIKTSRDVNTDGEQRERATNV</sequence>
<dbReference type="SUPFAM" id="SSF103473">
    <property type="entry name" value="MFS general substrate transporter"/>
    <property type="match status" value="1"/>
</dbReference>
<feature type="transmembrane region" description="Helical" evidence="3">
    <location>
        <begin position="423"/>
        <end position="442"/>
    </location>
</feature>